<organism evidence="2 3">
    <name type="scientific">Chitinophaga japonensis</name>
    <name type="common">Flexibacter japonensis</name>
    <dbReference type="NCBI Taxonomy" id="104662"/>
    <lineage>
        <taxon>Bacteria</taxon>
        <taxon>Pseudomonadati</taxon>
        <taxon>Bacteroidota</taxon>
        <taxon>Chitinophagia</taxon>
        <taxon>Chitinophagales</taxon>
        <taxon>Chitinophagaceae</taxon>
        <taxon>Chitinophaga</taxon>
    </lineage>
</organism>
<evidence type="ECO:0000313" key="3">
    <source>
        <dbReference type="Proteomes" id="UP000316778"/>
    </source>
</evidence>
<dbReference type="CDD" id="cd04793">
    <property type="entry name" value="LanC"/>
    <property type="match status" value="1"/>
</dbReference>
<sequence>MNNAKQTRKVIQDISQVLDGFIRTDEGHPGLLGGYSGAALFYAYYYQLTGKKQHLENVHHVLLRSIAALSEQELPLSHCSGVSGIAWCIQHLIQAGFAEGEGMQDIFEEADAILGNFMEADLRDNNYDFLHQGLGTTLYFLERLPHPAAEKYLRSVVAQLEKAAVVQETGLSWKDHFSRTSQELWERDCFNLGLAHGMPAIITILGMIHEKGIATDVTLPLIAHSVDWLLAVRNPPEGAHTSLYPSMVGMRREAINGMQSRLGWCYGDLSIAMTLWNTGRRLHREDWLQAARDIFEYTLQHRNNKNGSVHDACLCHGSAGIAHIYRRAYLGADDAMLLQGAAHWTQETLTMNTWQDGLAGFKFYSHPEYVNSYNLLEGIAGVGLALIASVDGDTEPAWDRCLLLS</sequence>
<dbReference type="AlphaFoldDB" id="A0A562T3S5"/>
<dbReference type="OrthoDB" id="6313827at2"/>
<evidence type="ECO:0000256" key="1">
    <source>
        <dbReference type="PIRSR" id="PIRSR607822-1"/>
    </source>
</evidence>
<protein>
    <submittedName>
        <fullName evidence="2">Lanthionine synthetase-like protein</fullName>
    </submittedName>
</protein>
<keyword evidence="1" id="KW-0862">Zinc</keyword>
<dbReference type="Pfam" id="PF05147">
    <property type="entry name" value="LANC_like"/>
    <property type="match status" value="1"/>
</dbReference>
<dbReference type="GO" id="GO:0046872">
    <property type="term" value="F:metal ion binding"/>
    <property type="evidence" value="ECO:0007669"/>
    <property type="project" value="UniProtKB-KW"/>
</dbReference>
<reference evidence="2 3" key="1">
    <citation type="journal article" date="2013" name="Stand. Genomic Sci.">
        <title>Genomic Encyclopedia of Type Strains, Phase I: The one thousand microbial genomes (KMG-I) project.</title>
        <authorList>
            <person name="Kyrpides N.C."/>
            <person name="Woyke T."/>
            <person name="Eisen J.A."/>
            <person name="Garrity G."/>
            <person name="Lilburn T.G."/>
            <person name="Beck B.J."/>
            <person name="Whitman W.B."/>
            <person name="Hugenholtz P."/>
            <person name="Klenk H.P."/>
        </authorList>
    </citation>
    <scope>NUCLEOTIDE SEQUENCE [LARGE SCALE GENOMIC DNA]</scope>
    <source>
        <strain evidence="2 3">DSM 13484</strain>
    </source>
</reference>
<dbReference type="PANTHER" id="PTHR12736:SF7">
    <property type="entry name" value="LANC-LIKE PROTEIN 3"/>
    <property type="match status" value="1"/>
</dbReference>
<dbReference type="Proteomes" id="UP000316778">
    <property type="component" value="Unassembled WGS sequence"/>
</dbReference>
<feature type="binding site" evidence="1">
    <location>
        <position position="265"/>
    </location>
    <ligand>
        <name>Zn(2+)</name>
        <dbReference type="ChEBI" id="CHEBI:29105"/>
    </ligand>
</feature>
<feature type="binding site" evidence="1">
    <location>
        <position position="315"/>
    </location>
    <ligand>
        <name>Zn(2+)</name>
        <dbReference type="ChEBI" id="CHEBI:29105"/>
    </ligand>
</feature>
<dbReference type="InterPro" id="IPR007822">
    <property type="entry name" value="LANC-like"/>
</dbReference>
<dbReference type="EMBL" id="VLLG01000003">
    <property type="protein sequence ID" value="TWI87904.1"/>
    <property type="molecule type" value="Genomic_DNA"/>
</dbReference>
<proteinExistence type="predicted"/>
<dbReference type="GO" id="GO:0031179">
    <property type="term" value="P:peptide modification"/>
    <property type="evidence" value="ECO:0007669"/>
    <property type="project" value="InterPro"/>
</dbReference>
<dbReference type="PRINTS" id="PR01955">
    <property type="entry name" value="LANCFRANKIA"/>
</dbReference>
<evidence type="ECO:0000313" key="2">
    <source>
        <dbReference type="EMBL" id="TWI87904.1"/>
    </source>
</evidence>
<feature type="binding site" evidence="1">
    <location>
        <position position="316"/>
    </location>
    <ligand>
        <name>Zn(2+)</name>
        <dbReference type="ChEBI" id="CHEBI:29105"/>
    </ligand>
</feature>
<dbReference type="SMART" id="SM01260">
    <property type="entry name" value="LANC_like"/>
    <property type="match status" value="1"/>
</dbReference>
<dbReference type="RefSeq" id="WP_145712465.1">
    <property type="nucleotide sequence ID" value="NZ_BAAAFY010000001.1"/>
</dbReference>
<comment type="caution">
    <text evidence="2">The sequence shown here is derived from an EMBL/GenBank/DDBJ whole genome shotgun (WGS) entry which is preliminary data.</text>
</comment>
<name>A0A562T3S5_CHIJA</name>
<dbReference type="PANTHER" id="PTHR12736">
    <property type="entry name" value="LANC-LIKE PROTEIN"/>
    <property type="match status" value="1"/>
</dbReference>
<keyword evidence="3" id="KW-1185">Reference proteome</keyword>
<dbReference type="InterPro" id="IPR033889">
    <property type="entry name" value="LanC"/>
</dbReference>
<dbReference type="PRINTS" id="PR01950">
    <property type="entry name" value="LANCSUPER"/>
</dbReference>
<gene>
    <name evidence="2" type="ORF">LX66_1978</name>
</gene>
<dbReference type="GO" id="GO:0005886">
    <property type="term" value="C:plasma membrane"/>
    <property type="evidence" value="ECO:0007669"/>
    <property type="project" value="TreeGrafter"/>
</dbReference>
<accession>A0A562T3S5</accession>
<dbReference type="Gene3D" id="1.50.10.20">
    <property type="match status" value="1"/>
</dbReference>
<keyword evidence="1" id="KW-0479">Metal-binding</keyword>
<dbReference type="SUPFAM" id="SSF158745">
    <property type="entry name" value="LanC-like"/>
    <property type="match status" value="1"/>
</dbReference>